<dbReference type="EMBL" id="VSRR010072284">
    <property type="protein sequence ID" value="MPC86711.1"/>
    <property type="molecule type" value="Genomic_DNA"/>
</dbReference>
<sequence>MVWILRKRYDDRGETQDMQEGGSPLITTKAVCPPSFMEQRTKSQSVVYAWWILPVPGERGFAEHHWLVLHCGAVQGSSIILS</sequence>
<accession>A0A5B7IMJ3</accession>
<gene>
    <name evidence="1" type="ORF">E2C01_081547</name>
</gene>
<comment type="caution">
    <text evidence="1">The sequence shown here is derived from an EMBL/GenBank/DDBJ whole genome shotgun (WGS) entry which is preliminary data.</text>
</comment>
<dbReference type="AlphaFoldDB" id="A0A5B7IMJ3"/>
<organism evidence="1 2">
    <name type="scientific">Portunus trituberculatus</name>
    <name type="common">Swimming crab</name>
    <name type="synonym">Neptunus trituberculatus</name>
    <dbReference type="NCBI Taxonomy" id="210409"/>
    <lineage>
        <taxon>Eukaryota</taxon>
        <taxon>Metazoa</taxon>
        <taxon>Ecdysozoa</taxon>
        <taxon>Arthropoda</taxon>
        <taxon>Crustacea</taxon>
        <taxon>Multicrustacea</taxon>
        <taxon>Malacostraca</taxon>
        <taxon>Eumalacostraca</taxon>
        <taxon>Eucarida</taxon>
        <taxon>Decapoda</taxon>
        <taxon>Pleocyemata</taxon>
        <taxon>Brachyura</taxon>
        <taxon>Eubrachyura</taxon>
        <taxon>Portunoidea</taxon>
        <taxon>Portunidae</taxon>
        <taxon>Portuninae</taxon>
        <taxon>Portunus</taxon>
    </lineage>
</organism>
<evidence type="ECO:0000313" key="2">
    <source>
        <dbReference type="Proteomes" id="UP000324222"/>
    </source>
</evidence>
<dbReference type="Proteomes" id="UP000324222">
    <property type="component" value="Unassembled WGS sequence"/>
</dbReference>
<name>A0A5B7IMJ3_PORTR</name>
<reference evidence="1 2" key="1">
    <citation type="submission" date="2019-05" db="EMBL/GenBank/DDBJ databases">
        <title>Another draft genome of Portunus trituberculatus and its Hox gene families provides insights of decapod evolution.</title>
        <authorList>
            <person name="Jeong J.-H."/>
            <person name="Song I."/>
            <person name="Kim S."/>
            <person name="Choi T."/>
            <person name="Kim D."/>
            <person name="Ryu S."/>
            <person name="Kim W."/>
        </authorList>
    </citation>
    <scope>NUCLEOTIDE SEQUENCE [LARGE SCALE GENOMIC DNA]</scope>
    <source>
        <tissue evidence="1">Muscle</tissue>
    </source>
</reference>
<keyword evidence="2" id="KW-1185">Reference proteome</keyword>
<evidence type="ECO:0000313" key="1">
    <source>
        <dbReference type="EMBL" id="MPC86711.1"/>
    </source>
</evidence>
<protein>
    <submittedName>
        <fullName evidence="1">Uncharacterized protein</fullName>
    </submittedName>
</protein>
<proteinExistence type="predicted"/>